<dbReference type="GO" id="GO:0016740">
    <property type="term" value="F:transferase activity"/>
    <property type="evidence" value="ECO:0007669"/>
    <property type="project" value="UniProtKB-KW"/>
</dbReference>
<dbReference type="EMBL" id="PDCK01000040">
    <property type="protein sequence ID" value="PRQ48675.1"/>
    <property type="molecule type" value="Genomic_DNA"/>
</dbReference>
<keyword evidence="1" id="KW-0808">Transferase</keyword>
<organism evidence="1 2">
    <name type="scientific">Rosa chinensis</name>
    <name type="common">China rose</name>
    <dbReference type="NCBI Taxonomy" id="74649"/>
    <lineage>
        <taxon>Eukaryota</taxon>
        <taxon>Viridiplantae</taxon>
        <taxon>Streptophyta</taxon>
        <taxon>Embryophyta</taxon>
        <taxon>Tracheophyta</taxon>
        <taxon>Spermatophyta</taxon>
        <taxon>Magnoliopsida</taxon>
        <taxon>eudicotyledons</taxon>
        <taxon>Gunneridae</taxon>
        <taxon>Pentapetalae</taxon>
        <taxon>rosids</taxon>
        <taxon>fabids</taxon>
        <taxon>Rosales</taxon>
        <taxon>Rosaceae</taxon>
        <taxon>Rosoideae</taxon>
        <taxon>Rosoideae incertae sedis</taxon>
        <taxon>Rosa</taxon>
    </lineage>
</organism>
<keyword evidence="2" id="KW-1185">Reference proteome</keyword>
<name>A0A2P6RQF4_ROSCH</name>
<gene>
    <name evidence="1" type="ORF">RchiOBHm_Chr2g0113401</name>
</gene>
<dbReference type="Proteomes" id="UP000238479">
    <property type="component" value="Chromosome 2"/>
</dbReference>
<evidence type="ECO:0000313" key="1">
    <source>
        <dbReference type="EMBL" id="PRQ48675.1"/>
    </source>
</evidence>
<dbReference type="STRING" id="74649.A0A2P6RQF4"/>
<dbReference type="AlphaFoldDB" id="A0A2P6RQF4"/>
<dbReference type="Gramene" id="PRQ48675">
    <property type="protein sequence ID" value="PRQ48675"/>
    <property type="gene ID" value="RchiOBHm_Chr2g0113401"/>
</dbReference>
<protein>
    <submittedName>
        <fullName evidence="1">Uncharacterized protein</fullName>
    </submittedName>
</protein>
<comment type="caution">
    <text evidence="1">The sequence shown here is derived from an EMBL/GenBank/DDBJ whole genome shotgun (WGS) entry which is preliminary data.</text>
</comment>
<proteinExistence type="predicted"/>
<accession>A0A2P6RQF4</accession>
<sequence>MVRQFCKPDQLNKIFELCGSPDENNWPGVSKYYFYNNFKSPRPLK</sequence>
<reference evidence="1 2" key="1">
    <citation type="journal article" date="2018" name="Nat. Genet.">
        <title>The Rosa genome provides new insights in the design of modern roses.</title>
        <authorList>
            <person name="Bendahmane M."/>
        </authorList>
    </citation>
    <scope>NUCLEOTIDE SEQUENCE [LARGE SCALE GENOMIC DNA]</scope>
    <source>
        <strain evidence="2">cv. Old Blush</strain>
    </source>
</reference>
<evidence type="ECO:0000313" key="2">
    <source>
        <dbReference type="Proteomes" id="UP000238479"/>
    </source>
</evidence>